<feature type="domain" description="PLC-beta PH" evidence="7">
    <location>
        <begin position="197"/>
        <end position="279"/>
    </location>
</feature>
<dbReference type="SUPFAM" id="SSF50729">
    <property type="entry name" value="PH domain-like"/>
    <property type="match status" value="1"/>
</dbReference>
<evidence type="ECO:0000256" key="5">
    <source>
        <dbReference type="ARBA" id="ARBA00023006"/>
    </source>
</evidence>
<accession>A0A9Q0RXE9</accession>
<evidence type="ECO:0000256" key="2">
    <source>
        <dbReference type="ARBA" id="ARBA00021099"/>
    </source>
</evidence>
<comment type="caution">
    <text evidence="8">The sequence shown here is derived from an EMBL/GenBank/DDBJ whole genome shotgun (WGS) entry which is preliminary data.</text>
</comment>
<evidence type="ECO:0000256" key="4">
    <source>
        <dbReference type="ARBA" id="ARBA00022786"/>
    </source>
</evidence>
<dbReference type="Proteomes" id="UP001151699">
    <property type="component" value="Chromosome C"/>
</dbReference>
<evidence type="ECO:0000259" key="7">
    <source>
        <dbReference type="Pfam" id="PF17787"/>
    </source>
</evidence>
<comment type="similarity">
    <text evidence="1">Belongs to the ATG10 family.</text>
</comment>
<dbReference type="PANTHER" id="PTHR14957:SF1">
    <property type="entry name" value="UBIQUITIN-LIKE-CONJUGATING ENZYME ATG10"/>
    <property type="match status" value="1"/>
</dbReference>
<evidence type="ECO:0000313" key="8">
    <source>
        <dbReference type="EMBL" id="KAJ6636087.1"/>
    </source>
</evidence>
<dbReference type="Gene3D" id="3.30.1460.50">
    <property type="match status" value="1"/>
</dbReference>
<dbReference type="OrthoDB" id="4089664at2759"/>
<dbReference type="PANTHER" id="PTHR14957">
    <property type="entry name" value="UBIQUITIN-LIKE-CONJUGATING ENZYME ATG10"/>
    <property type="match status" value="1"/>
</dbReference>
<organism evidence="8 9">
    <name type="scientific">Pseudolycoriella hygida</name>
    <dbReference type="NCBI Taxonomy" id="35572"/>
    <lineage>
        <taxon>Eukaryota</taxon>
        <taxon>Metazoa</taxon>
        <taxon>Ecdysozoa</taxon>
        <taxon>Arthropoda</taxon>
        <taxon>Hexapoda</taxon>
        <taxon>Insecta</taxon>
        <taxon>Pterygota</taxon>
        <taxon>Neoptera</taxon>
        <taxon>Endopterygota</taxon>
        <taxon>Diptera</taxon>
        <taxon>Nematocera</taxon>
        <taxon>Sciaroidea</taxon>
        <taxon>Sciaridae</taxon>
        <taxon>Pseudolycoriella</taxon>
    </lineage>
</organism>
<dbReference type="Pfam" id="PF03987">
    <property type="entry name" value="Autophagy_act_C"/>
    <property type="match status" value="1"/>
</dbReference>
<dbReference type="GO" id="GO:0000045">
    <property type="term" value="P:autophagosome assembly"/>
    <property type="evidence" value="ECO:0007669"/>
    <property type="project" value="TreeGrafter"/>
</dbReference>
<keyword evidence="3" id="KW-0808">Transferase</keyword>
<dbReference type="EMBL" id="WJQU01000004">
    <property type="protein sequence ID" value="KAJ6636087.1"/>
    <property type="molecule type" value="Genomic_DNA"/>
</dbReference>
<dbReference type="Pfam" id="PF17787">
    <property type="entry name" value="PH_14"/>
    <property type="match status" value="1"/>
</dbReference>
<keyword evidence="5" id="KW-0072">Autophagy</keyword>
<dbReference type="Gene3D" id="2.30.29.240">
    <property type="match status" value="1"/>
</dbReference>
<proteinExistence type="inferred from homology"/>
<reference evidence="8" key="1">
    <citation type="submission" date="2022-07" db="EMBL/GenBank/DDBJ databases">
        <authorList>
            <person name="Trinca V."/>
            <person name="Uliana J.V.C."/>
            <person name="Torres T.T."/>
            <person name="Ward R.J."/>
            <person name="Monesi N."/>
        </authorList>
    </citation>
    <scope>NUCLEOTIDE SEQUENCE</scope>
    <source>
        <strain evidence="8">HSMRA1968</strain>
        <tissue evidence="8">Whole embryos</tissue>
    </source>
</reference>
<dbReference type="GO" id="GO:0005829">
    <property type="term" value="C:cytosol"/>
    <property type="evidence" value="ECO:0007669"/>
    <property type="project" value="TreeGrafter"/>
</dbReference>
<dbReference type="GO" id="GO:0032446">
    <property type="term" value="P:protein modification by small protein conjugation"/>
    <property type="evidence" value="ECO:0007669"/>
    <property type="project" value="TreeGrafter"/>
</dbReference>
<keyword evidence="9" id="KW-1185">Reference proteome</keyword>
<protein>
    <recommendedName>
        <fullName evidence="2">Ubiquitin-like-conjugating enzyme ATG10</fullName>
    </recommendedName>
    <alternativeName>
        <fullName evidence="6">Autophagy-related protein 10</fullName>
    </alternativeName>
</protein>
<sequence>MKNCLCLSIMCASASTKEKHGKYANCDGTITYAEFLRDIEDITRISNEIFDSWQLKHVTQNDGIENWYLTKSETKFIQLEDKSNPLSCSFVYHVVYHPSYQVPCLGFNVYRPDGSSILLNDVWNYFIRTNSDLADKPLTEILTEMDHPVLFTPAFMLHPCRTSELLVSLPQSSNKVVSFLSAMAPTIGLNFESAYDTKQQKEGDVIELCQVSDIRAGGLPKDQKLTDKLMNRHSEGLDEKSLTICSGTDYININYQHIVCPDAATAKANWRSLLIPMIEIVVGFEHNSGWALELTAIILGMNRIS</sequence>
<evidence type="ECO:0000256" key="1">
    <source>
        <dbReference type="ARBA" id="ARBA00005696"/>
    </source>
</evidence>
<dbReference type="InterPro" id="IPR007135">
    <property type="entry name" value="Atg3/Atg10"/>
</dbReference>
<name>A0A9Q0RXE9_9DIPT</name>
<keyword evidence="4" id="KW-0833">Ubl conjugation pathway</keyword>
<dbReference type="InterPro" id="IPR037862">
    <property type="entry name" value="PLC-beta_PH"/>
</dbReference>
<evidence type="ECO:0000256" key="6">
    <source>
        <dbReference type="ARBA" id="ARBA00029833"/>
    </source>
</evidence>
<dbReference type="GO" id="GO:0061651">
    <property type="term" value="F:Atg12 conjugating enzyme activity"/>
    <property type="evidence" value="ECO:0007669"/>
    <property type="project" value="TreeGrafter"/>
</dbReference>
<gene>
    <name evidence="8" type="primary">norpA_0</name>
    <name evidence="8" type="ORF">Bhyg_14674</name>
</gene>
<dbReference type="GO" id="GO:0000422">
    <property type="term" value="P:autophagy of mitochondrion"/>
    <property type="evidence" value="ECO:0007669"/>
    <property type="project" value="TreeGrafter"/>
</dbReference>
<evidence type="ECO:0000313" key="9">
    <source>
        <dbReference type="Proteomes" id="UP001151699"/>
    </source>
</evidence>
<evidence type="ECO:0000256" key="3">
    <source>
        <dbReference type="ARBA" id="ARBA00022679"/>
    </source>
</evidence>
<dbReference type="AlphaFoldDB" id="A0A9Q0RXE9"/>